<organism evidence="1">
    <name type="scientific">hydrothermal vent metagenome</name>
    <dbReference type="NCBI Taxonomy" id="652676"/>
    <lineage>
        <taxon>unclassified sequences</taxon>
        <taxon>metagenomes</taxon>
        <taxon>ecological metagenomes</taxon>
    </lineage>
</organism>
<name>A0A3B1DDG2_9ZZZZ</name>
<evidence type="ECO:0000313" key="1">
    <source>
        <dbReference type="EMBL" id="VAX40866.1"/>
    </source>
</evidence>
<protein>
    <submittedName>
        <fullName evidence="1">Uncharacterized protein</fullName>
    </submittedName>
</protein>
<reference evidence="1" key="1">
    <citation type="submission" date="2018-06" db="EMBL/GenBank/DDBJ databases">
        <authorList>
            <person name="Zhirakovskaya E."/>
        </authorList>
    </citation>
    <scope>NUCLEOTIDE SEQUENCE</scope>
</reference>
<gene>
    <name evidence="1" type="ORF">MNBD_PLANCTO03-1421</name>
</gene>
<dbReference type="AlphaFoldDB" id="A0A3B1DDG2"/>
<dbReference type="EMBL" id="UOGK01000458">
    <property type="protein sequence ID" value="VAX40866.1"/>
    <property type="molecule type" value="Genomic_DNA"/>
</dbReference>
<sequence length="57" mass="6681">MTELDRKRVVIDFNIDDQWPDIRGFLDRASTIISLENTEPWELDCRQCGYLGPNDLP</sequence>
<accession>A0A3B1DDG2</accession>
<proteinExistence type="predicted"/>